<reference evidence="3 4" key="1">
    <citation type="journal article" date="2010" name="Plant Cell">
        <title>The Chlorella variabilis NC64A genome reveals adaptation to photosymbiosis, coevolution with viruses, and cryptic sex.</title>
        <authorList>
            <person name="Blanc G."/>
            <person name="Duncan G."/>
            <person name="Agarkova I."/>
            <person name="Borodovsky M."/>
            <person name="Gurnon J."/>
            <person name="Kuo A."/>
            <person name="Lindquist E."/>
            <person name="Lucas S."/>
            <person name="Pangilinan J."/>
            <person name="Polle J."/>
            <person name="Salamov A."/>
            <person name="Terry A."/>
            <person name="Yamada T."/>
            <person name="Dunigan D.D."/>
            <person name="Grigoriev I.V."/>
            <person name="Claverie J.M."/>
            <person name="Van Etten J.L."/>
        </authorList>
    </citation>
    <scope>NUCLEOTIDE SEQUENCE [LARGE SCALE GENOMIC DNA]</scope>
    <source>
        <strain evidence="3 4">NC64A</strain>
    </source>
</reference>
<keyword evidence="2" id="KW-0472">Membrane</keyword>
<feature type="compositionally biased region" description="Low complexity" evidence="1">
    <location>
        <begin position="1780"/>
        <end position="1794"/>
    </location>
</feature>
<feature type="region of interest" description="Disordered" evidence="1">
    <location>
        <begin position="194"/>
        <end position="311"/>
    </location>
</feature>
<feature type="compositionally biased region" description="Low complexity" evidence="1">
    <location>
        <begin position="704"/>
        <end position="713"/>
    </location>
</feature>
<feature type="compositionally biased region" description="Gly residues" evidence="1">
    <location>
        <begin position="1008"/>
        <end position="1018"/>
    </location>
</feature>
<evidence type="ECO:0000313" key="3">
    <source>
        <dbReference type="EMBL" id="EFN53693.1"/>
    </source>
</evidence>
<feature type="compositionally biased region" description="Gly residues" evidence="1">
    <location>
        <begin position="1274"/>
        <end position="1288"/>
    </location>
</feature>
<keyword evidence="2" id="KW-1133">Transmembrane helix</keyword>
<name>E1ZKH1_CHLVA</name>
<feature type="region of interest" description="Disordered" evidence="1">
    <location>
        <begin position="1180"/>
        <end position="1202"/>
    </location>
</feature>
<feature type="compositionally biased region" description="Low complexity" evidence="1">
    <location>
        <begin position="194"/>
        <end position="205"/>
    </location>
</feature>
<feature type="compositionally biased region" description="Low complexity" evidence="1">
    <location>
        <begin position="333"/>
        <end position="351"/>
    </location>
</feature>
<feature type="region of interest" description="Disordered" evidence="1">
    <location>
        <begin position="1818"/>
        <end position="1837"/>
    </location>
</feature>
<feature type="compositionally biased region" description="Low complexity" evidence="1">
    <location>
        <begin position="123"/>
        <end position="132"/>
    </location>
</feature>
<feature type="compositionally biased region" description="Low complexity" evidence="1">
    <location>
        <begin position="1082"/>
        <end position="1094"/>
    </location>
</feature>
<gene>
    <name evidence="3" type="ORF">CHLNCDRAFT_136505</name>
</gene>
<protein>
    <submittedName>
        <fullName evidence="3">Uncharacterized protein</fullName>
    </submittedName>
</protein>
<dbReference type="OMA" id="AVRGKCY"/>
<feature type="compositionally biased region" description="Low complexity" evidence="1">
    <location>
        <begin position="651"/>
        <end position="679"/>
    </location>
</feature>
<feature type="compositionally biased region" description="Low complexity" evidence="1">
    <location>
        <begin position="1723"/>
        <end position="1734"/>
    </location>
</feature>
<feature type="region of interest" description="Disordered" evidence="1">
    <location>
        <begin position="1"/>
        <end position="101"/>
    </location>
</feature>
<dbReference type="RefSeq" id="XP_005845795.1">
    <property type="nucleotide sequence ID" value="XM_005845733.1"/>
</dbReference>
<feature type="region of interest" description="Disordered" evidence="1">
    <location>
        <begin position="386"/>
        <end position="560"/>
    </location>
</feature>
<feature type="region of interest" description="Disordered" evidence="1">
    <location>
        <begin position="792"/>
        <end position="826"/>
    </location>
</feature>
<evidence type="ECO:0000256" key="2">
    <source>
        <dbReference type="SAM" id="Phobius"/>
    </source>
</evidence>
<feature type="compositionally biased region" description="Basic residues" evidence="1">
    <location>
        <begin position="1708"/>
        <end position="1718"/>
    </location>
</feature>
<dbReference type="InParanoid" id="E1ZKH1"/>
<dbReference type="EMBL" id="GL433850">
    <property type="protein sequence ID" value="EFN53693.1"/>
    <property type="molecule type" value="Genomic_DNA"/>
</dbReference>
<evidence type="ECO:0000313" key="4">
    <source>
        <dbReference type="Proteomes" id="UP000008141"/>
    </source>
</evidence>
<keyword evidence="4" id="KW-1185">Reference proteome</keyword>
<feature type="region of interest" description="Disordered" evidence="1">
    <location>
        <begin position="1632"/>
        <end position="1808"/>
    </location>
</feature>
<accession>E1ZKH1</accession>
<feature type="region of interest" description="Disordered" evidence="1">
    <location>
        <begin position="123"/>
        <end position="173"/>
    </location>
</feature>
<feature type="compositionally biased region" description="Low complexity" evidence="1">
    <location>
        <begin position="400"/>
        <end position="416"/>
    </location>
</feature>
<feature type="region of interest" description="Disordered" evidence="1">
    <location>
        <begin position="1260"/>
        <end position="1416"/>
    </location>
</feature>
<dbReference type="Proteomes" id="UP000008141">
    <property type="component" value="Unassembled WGS sequence"/>
</dbReference>
<feature type="compositionally biased region" description="Low complexity" evidence="1">
    <location>
        <begin position="1260"/>
        <end position="1273"/>
    </location>
</feature>
<feature type="region of interest" description="Disordered" evidence="1">
    <location>
        <begin position="622"/>
        <end position="769"/>
    </location>
</feature>
<feature type="compositionally biased region" description="Low complexity" evidence="1">
    <location>
        <begin position="282"/>
        <end position="292"/>
    </location>
</feature>
<feature type="compositionally biased region" description="Polar residues" evidence="1">
    <location>
        <begin position="1402"/>
        <end position="1411"/>
    </location>
</feature>
<feature type="transmembrane region" description="Helical" evidence="2">
    <location>
        <begin position="1430"/>
        <end position="1449"/>
    </location>
</feature>
<feature type="compositionally biased region" description="Low complexity" evidence="1">
    <location>
        <begin position="259"/>
        <end position="272"/>
    </location>
</feature>
<feature type="compositionally biased region" description="Low complexity" evidence="1">
    <location>
        <begin position="994"/>
        <end position="1007"/>
    </location>
</feature>
<organism evidence="4">
    <name type="scientific">Chlorella variabilis</name>
    <name type="common">Green alga</name>
    <dbReference type="NCBI Taxonomy" id="554065"/>
    <lineage>
        <taxon>Eukaryota</taxon>
        <taxon>Viridiplantae</taxon>
        <taxon>Chlorophyta</taxon>
        <taxon>core chlorophytes</taxon>
        <taxon>Trebouxiophyceae</taxon>
        <taxon>Chlorellales</taxon>
        <taxon>Chlorellaceae</taxon>
        <taxon>Chlorella clade</taxon>
        <taxon>Chlorella</taxon>
    </lineage>
</organism>
<feature type="compositionally biased region" description="Basic and acidic residues" evidence="1">
    <location>
        <begin position="1034"/>
        <end position="1043"/>
    </location>
</feature>
<feature type="compositionally biased region" description="Pro residues" evidence="1">
    <location>
        <begin position="1665"/>
        <end position="1679"/>
    </location>
</feature>
<keyword evidence="2" id="KW-0812">Transmembrane</keyword>
<dbReference type="KEGG" id="cvr:CHLNCDRAFT_136505"/>
<proteinExistence type="predicted"/>
<sequence length="1837" mass="182119">MEPAEGPGPGGGHAHPHGLSKLTAGTRKLAARLGIKKDKERGSGSPRQSTSPAGGSPRQLPGSPATTAASSPGGGWVTVAPPSPLGTPLPDAAPRGAPLTPATPAVAAVAPQLVAASPLEAGLAAPASPSPLHQGMASAHLPPEAGRPESPGRQVARAQLPLPAAPCIRQSRTDLESARERLARLRSAAERAAHVGVPIGGAPVPGHHRPGRLTARAEQEAEPPGAAAPREAPTAAGAAPSAEAPLRQQQEQARRHVEAAPYAPAPAAAGEPASPPAPAATPPAAAREAAAAEMREEEGLALFKPASDESRRGRLATAVAMASPYLAPPQTGAPSPAEQAAAAAQPFAAPPDGWEAAAERPVAAVGGTTGLTHVGGRADLTAAHLRARPAAAAEEEAAEPGRPASGTAAAEEAPAAEAEERERPLSPTDVQQGRALAAADVAAGPKAAADTAAAAAPAAASRGGAEPEPEPEPEAEAEAEPPLSRREEQRPSGAAIASPLAEAGQQEPAQQVEARGSGSGGREEYIMGPAHQERQPAGPQPAPSEPLLPAGAFNQDQDISVYSPRDPIAYEKRDSVVSKALEVLPPGPAATLEAQTEEEVELAQFAAGASPERLEMGPFGAQVDSSVFTPEGRVEPGPGVPVALDRRTESEAVVVEELAEQMQAAGGAGQVGESAASGEPSTPAPRHGRYPAGSEGPEPPASPGEPLAASEAETPGRAGGREERQVVLPSDAELQEALESAVVPGQQPEEEGSQAAAATEGEAAEVERRKVEAAEVPFTPVVAAAAEAAVSKAAEAGAAAKETTAAGVEKAAQAATAAKEAATGAAAGAAEKVASAAAAARVTAERVGQAVSSAAAAAVEKTSGAAQAAKDATATTAAAAADKAAAAKDAAVEGTAGAAEVTKDTALEAASGAAEAAEAPLAGMGTEEASREGVESGAAEAVPEIQPEPEGGAEQAEEADKHGGGMASSLLGVAASAVHAVQEQLHNMLEHGRQLAAEQDAGAADVAAGGGSLAGGSVEGEREEEREGEGEGEVQERFGEGGRRSPVLPVPPAPQQPTMKEAVEQEPAVSTSLLQTLEGAEEPSVSASAPAEAGKSPEPPARSPGPSRVLPVAVTEAGKPAAAEAARQSLAVDASLAAEQEVPEVGAAEVAGDELAGAELAQPESLDATAEYLEQREAARGVQGLQGQAEAEGEERREGGRMQLKDLSGLEAVTSPRAAAAGAGAGAGVGAEGGARLAAGSRDELASELSAWFEAEAEQAGRAGAHARPPGAGQRVGGAGGAAGGVVEEGGEALEEFVEDLGHYGHKKDEPLQHTEAARPSDEAAAAEAQAPAAPEEPLASQYSIGGLREPPPSPTVSTSPVSGGAGDFGAAATPGGQAPEAGTSAAGGGGPGKVASRGPSRLQTSTTFGSSVAGEDVPPVGSAVEWVRMHPVLAAGAAVAIPLVWMALNRAATAALGDFGPVLLLSGAIAAAATAIAWLVRWAGVPESELDMIQQQAAAAAQLPGTGAAADTAGAGAKEEEAAALMEPSEPVSAESIEDFQEAGGGGHRGLLQAARETVEEATEGALAAVQPGGEQVGEVVQETESGGEEAAGEDPVASALHAVAGVARAAVHGVESLADKAYHVLSKEAPGADIGGQGAPLKGIAEGEGETRAEGSGVREMAPAPPDQAPHPPPPPTSRRGQEAVNETGYESDSEGPGPVLEGVHPAHHPPARQRRGGRDASAAVVAREQAATSHRHAQEDAAVEAEGGEGQAVEPTIGGEAHPGLLTRAAEAGGQMASRAAGSVKHAAAKATGTAEEQQAPGERLEELQRSIAQMERERAGDVEFQRASKELGM</sequence>
<feature type="region of interest" description="Disordered" evidence="1">
    <location>
        <begin position="327"/>
        <end position="353"/>
    </location>
</feature>
<feature type="region of interest" description="Disordered" evidence="1">
    <location>
        <begin position="853"/>
        <end position="968"/>
    </location>
</feature>
<feature type="compositionally biased region" description="Low complexity" evidence="1">
    <location>
        <begin position="907"/>
        <end position="923"/>
    </location>
</feature>
<dbReference type="OrthoDB" id="10692026at2759"/>
<feature type="compositionally biased region" description="Low complexity" evidence="1">
    <location>
        <begin position="222"/>
        <end position="245"/>
    </location>
</feature>
<feature type="compositionally biased region" description="Acidic residues" evidence="1">
    <location>
        <begin position="467"/>
        <end position="479"/>
    </location>
</feature>
<feature type="compositionally biased region" description="Low complexity" evidence="1">
    <location>
        <begin position="853"/>
        <end position="899"/>
    </location>
</feature>
<dbReference type="GeneID" id="17353107"/>
<feature type="compositionally biased region" description="Acidic residues" evidence="1">
    <location>
        <begin position="1289"/>
        <end position="1299"/>
    </location>
</feature>
<feature type="transmembrane region" description="Helical" evidence="2">
    <location>
        <begin position="1461"/>
        <end position="1481"/>
    </location>
</feature>
<feature type="compositionally biased region" description="Low complexity" evidence="1">
    <location>
        <begin position="1323"/>
        <end position="1340"/>
    </location>
</feature>
<feature type="compositionally biased region" description="Low complexity" evidence="1">
    <location>
        <begin position="435"/>
        <end position="466"/>
    </location>
</feature>
<evidence type="ECO:0000256" key="1">
    <source>
        <dbReference type="SAM" id="MobiDB-lite"/>
    </source>
</evidence>
<feature type="compositionally biased region" description="Basic and acidic residues" evidence="1">
    <location>
        <begin position="1300"/>
        <end position="1322"/>
    </location>
</feature>
<feature type="region of interest" description="Disordered" evidence="1">
    <location>
        <begin position="991"/>
        <end position="1111"/>
    </location>
</feature>